<reference evidence="2" key="1">
    <citation type="journal article" date="2020" name="Nature">
        <title>Giant virus diversity and host interactions through global metagenomics.</title>
        <authorList>
            <person name="Schulz F."/>
            <person name="Roux S."/>
            <person name="Paez-Espino D."/>
            <person name="Jungbluth S."/>
            <person name="Walsh D.A."/>
            <person name="Denef V.J."/>
            <person name="McMahon K.D."/>
            <person name="Konstantinidis K.T."/>
            <person name="Eloe-Fadrosh E.A."/>
            <person name="Kyrpides N.C."/>
            <person name="Woyke T."/>
        </authorList>
    </citation>
    <scope>NUCLEOTIDE SEQUENCE</scope>
    <source>
        <strain evidence="2">GVMAG-S-1016713-123</strain>
    </source>
</reference>
<accession>A0A6C0LWC9</accession>
<dbReference type="Pfam" id="PF19071">
    <property type="entry name" value="DUF5767"/>
    <property type="match status" value="1"/>
</dbReference>
<evidence type="ECO:0000313" key="2">
    <source>
        <dbReference type="EMBL" id="QHU34345.1"/>
    </source>
</evidence>
<dbReference type="AlphaFoldDB" id="A0A6C0LWC9"/>
<dbReference type="InterPro" id="IPR043910">
    <property type="entry name" value="DUF5767"/>
</dbReference>
<dbReference type="EMBL" id="MN740569">
    <property type="protein sequence ID" value="QHU34345.1"/>
    <property type="molecule type" value="Genomic_DNA"/>
</dbReference>
<proteinExistence type="predicted"/>
<evidence type="ECO:0000256" key="1">
    <source>
        <dbReference type="SAM" id="MobiDB-lite"/>
    </source>
</evidence>
<sequence length="509" mass="56277">MSIEPEIIDISDLGNSGLKSSNFGPGIELLMNDRVGKSKGGGGGSDVGIEDLTNLERELNDLSNDEPISLNIGGTDDKSFFGSNDLENEPDNLRVSFDTPDIKSSEPPIQLGKATSENATENKTWDGYGQFNNIPMNPDVDVSTTPKLSREEMLREKFKYLRKLEVLEKKGVELTKKYTMESSLTEMMGEYEMIIGEKEMQNSVKFQGNMLSAMINGIEFLNNKFDPFDIQLDGWGEQFGENLSDYDEIFGELHEKYKSKAQMAPELKLVFQLAASGMMVHMTNTMFKSAMPNMDDVMRQNPDLMQQFQSAAVNSMGQTNPGFSGFMNNMMEPETESRNVRMGPPPAPVATQGPESVQPPRRPGFVDGNPFGSKNGQGQRQGQGQGISMEESFESVQRGDKTSRTSRPEMKGPSDINSILSGLKPKSAGDIPPQMMRQTEQAPQAGRFPNVAGNMFPQENAMKQALDDTNDNGSTISITELKEMQSEGSVPKRSKRRQKSDKNTISLDI</sequence>
<name>A0A6C0LWC9_9ZZZZ</name>
<feature type="region of interest" description="Disordered" evidence="1">
    <location>
        <begin position="319"/>
        <end position="428"/>
    </location>
</feature>
<feature type="compositionally biased region" description="Basic and acidic residues" evidence="1">
    <location>
        <begin position="397"/>
        <end position="412"/>
    </location>
</feature>
<organism evidence="2">
    <name type="scientific">viral metagenome</name>
    <dbReference type="NCBI Taxonomy" id="1070528"/>
    <lineage>
        <taxon>unclassified sequences</taxon>
        <taxon>metagenomes</taxon>
        <taxon>organismal metagenomes</taxon>
    </lineage>
</organism>
<protein>
    <submittedName>
        <fullName evidence="2">Uncharacterized protein</fullName>
    </submittedName>
</protein>
<feature type="region of interest" description="Disordered" evidence="1">
    <location>
        <begin position="465"/>
        <end position="509"/>
    </location>
</feature>